<keyword evidence="3" id="KW-1185">Reference proteome</keyword>
<proteinExistence type="predicted"/>
<protein>
    <submittedName>
        <fullName evidence="2">Uncharacterized protein</fullName>
    </submittedName>
</protein>
<keyword evidence="1" id="KW-1133">Transmembrane helix</keyword>
<keyword evidence="1" id="KW-0472">Membrane</keyword>
<gene>
    <name evidence="2" type="ORF">EHS13_20470</name>
</gene>
<evidence type="ECO:0000313" key="2">
    <source>
        <dbReference type="EMBL" id="QGR00177.1"/>
    </source>
</evidence>
<dbReference type="KEGG" id="ppsc:EHS13_20470"/>
<dbReference type="Proteomes" id="UP000426246">
    <property type="component" value="Chromosome"/>
</dbReference>
<dbReference type="AlphaFoldDB" id="A0A6B8RYQ2"/>
<accession>A0A6B8RYQ2</accession>
<dbReference type="OrthoDB" id="2988117at2"/>
<keyword evidence="1" id="KW-0812">Transmembrane</keyword>
<feature type="transmembrane region" description="Helical" evidence="1">
    <location>
        <begin position="6"/>
        <end position="24"/>
    </location>
</feature>
<organism evidence="2 3">
    <name type="scientific">Paenibacillus psychroresistens</name>
    <dbReference type="NCBI Taxonomy" id="1778678"/>
    <lineage>
        <taxon>Bacteria</taxon>
        <taxon>Bacillati</taxon>
        <taxon>Bacillota</taxon>
        <taxon>Bacilli</taxon>
        <taxon>Bacillales</taxon>
        <taxon>Paenibacillaceae</taxon>
        <taxon>Paenibacillus</taxon>
    </lineage>
</organism>
<dbReference type="EMBL" id="CP034235">
    <property type="protein sequence ID" value="QGR00177.1"/>
    <property type="molecule type" value="Genomic_DNA"/>
</dbReference>
<evidence type="ECO:0000256" key="1">
    <source>
        <dbReference type="SAM" id="Phobius"/>
    </source>
</evidence>
<name>A0A6B8RYQ2_9BACL</name>
<reference evidence="3" key="1">
    <citation type="submission" date="2018-11" db="EMBL/GenBank/DDBJ databases">
        <title>Complete genome sequence of Paenibacillus sp. ML311-T8.</title>
        <authorList>
            <person name="Nam Y.-D."/>
            <person name="Kang J."/>
            <person name="Chung W.-H."/>
            <person name="Park Y.S."/>
        </authorList>
    </citation>
    <scope>NUCLEOTIDE SEQUENCE [LARGE SCALE GENOMIC DNA]</scope>
    <source>
        <strain evidence="3">ML311-T8</strain>
    </source>
</reference>
<sequence length="150" mass="17277">MRSGDQLVLLLIIGIIGIALFMGLRSRLNKSAQSKWVLVPDEEIPVTDAVALLENAGYEVMTTKRKIPIRMLVDDQEELFSRYFVDHFAQSEDKWYVVKIARSRNPFEMRGSSIRDQLLPYQLIYLEAAGVLYVDVSLQKIVKIQFELEI</sequence>
<evidence type="ECO:0000313" key="3">
    <source>
        <dbReference type="Proteomes" id="UP000426246"/>
    </source>
</evidence>